<dbReference type="GO" id="GO:0016020">
    <property type="term" value="C:membrane"/>
    <property type="evidence" value="ECO:0007669"/>
    <property type="project" value="UniProtKB-SubCell"/>
</dbReference>
<keyword evidence="4" id="KW-0406">Ion transport</keyword>
<organism evidence="5 6">
    <name type="scientific">Elysia marginata</name>
    <dbReference type="NCBI Taxonomy" id="1093978"/>
    <lineage>
        <taxon>Eukaryota</taxon>
        <taxon>Metazoa</taxon>
        <taxon>Spiralia</taxon>
        <taxon>Lophotrochozoa</taxon>
        <taxon>Mollusca</taxon>
        <taxon>Gastropoda</taxon>
        <taxon>Heterobranchia</taxon>
        <taxon>Euthyneura</taxon>
        <taxon>Panpulmonata</taxon>
        <taxon>Sacoglossa</taxon>
        <taxon>Placobranchoidea</taxon>
        <taxon>Plakobranchidae</taxon>
        <taxon>Elysia</taxon>
    </lineage>
</organism>
<keyword evidence="4" id="KW-0187">Copper transport</keyword>
<name>A0AAV4I6L2_9GAST</name>
<dbReference type="InterPro" id="IPR007274">
    <property type="entry name" value="Cop_transporter"/>
</dbReference>
<keyword evidence="2 4" id="KW-1133">Transmembrane helix</keyword>
<keyword evidence="1 4" id="KW-0812">Transmembrane</keyword>
<evidence type="ECO:0000313" key="6">
    <source>
        <dbReference type="Proteomes" id="UP000762676"/>
    </source>
</evidence>
<comment type="similarity">
    <text evidence="4">Belongs to the copper transporter (Ctr) (TC 1.A.56) family. SLC31A subfamily.</text>
</comment>
<keyword evidence="4" id="KW-0813">Transport</keyword>
<dbReference type="GO" id="GO:0005375">
    <property type="term" value="F:copper ion transmembrane transporter activity"/>
    <property type="evidence" value="ECO:0007669"/>
    <property type="project" value="UniProtKB-UniRule"/>
</dbReference>
<reference evidence="5 6" key="1">
    <citation type="journal article" date="2021" name="Elife">
        <title>Chloroplast acquisition without the gene transfer in kleptoplastic sea slugs, Plakobranchus ocellatus.</title>
        <authorList>
            <person name="Maeda T."/>
            <person name="Takahashi S."/>
            <person name="Yoshida T."/>
            <person name="Shimamura S."/>
            <person name="Takaki Y."/>
            <person name="Nagai Y."/>
            <person name="Toyoda A."/>
            <person name="Suzuki Y."/>
            <person name="Arimoto A."/>
            <person name="Ishii H."/>
            <person name="Satoh N."/>
            <person name="Nishiyama T."/>
            <person name="Hasebe M."/>
            <person name="Maruyama T."/>
            <person name="Minagawa J."/>
            <person name="Obokata J."/>
            <person name="Shigenobu S."/>
        </authorList>
    </citation>
    <scope>NUCLEOTIDE SEQUENCE [LARGE SCALE GENOMIC DNA]</scope>
</reference>
<keyword evidence="3 4" id="KW-0472">Membrane</keyword>
<evidence type="ECO:0000256" key="4">
    <source>
        <dbReference type="RuleBase" id="RU367022"/>
    </source>
</evidence>
<dbReference type="Pfam" id="PF04145">
    <property type="entry name" value="Ctr"/>
    <property type="match status" value="1"/>
</dbReference>
<proteinExistence type="inferred from homology"/>
<evidence type="ECO:0000256" key="3">
    <source>
        <dbReference type="ARBA" id="ARBA00023136"/>
    </source>
</evidence>
<dbReference type="PANTHER" id="PTHR12483:SF115">
    <property type="entry name" value="COPPER TRANSPORT PROTEIN"/>
    <property type="match status" value="1"/>
</dbReference>
<dbReference type="AlphaFoldDB" id="A0AAV4I6L2"/>
<evidence type="ECO:0000313" key="5">
    <source>
        <dbReference type="EMBL" id="GFS06074.1"/>
    </source>
</evidence>
<accession>A0AAV4I6L2</accession>
<sequence>MLSLKDCAPFCVVQVNNYYAPKIERSYSTLDAKFRINNENHVVYFHFGYEEHVLFYDWHADSPGAMLGACCAIFLLAVLYEGFGEYRAYLKDDQSHSPALNESESTNLLVEADNKFM</sequence>
<keyword evidence="4" id="KW-0186">Copper</keyword>
<dbReference type="PANTHER" id="PTHR12483">
    <property type="entry name" value="SOLUTE CARRIER FAMILY 31 COPPER TRANSPORTERS"/>
    <property type="match status" value="1"/>
</dbReference>
<comment type="caution">
    <text evidence="5">The sequence shown here is derived from an EMBL/GenBank/DDBJ whole genome shotgun (WGS) entry which is preliminary data.</text>
</comment>
<feature type="transmembrane region" description="Helical" evidence="4">
    <location>
        <begin position="64"/>
        <end position="83"/>
    </location>
</feature>
<dbReference type="Proteomes" id="UP000762676">
    <property type="component" value="Unassembled WGS sequence"/>
</dbReference>
<keyword evidence="6" id="KW-1185">Reference proteome</keyword>
<comment type="subcellular location">
    <subcellularLocation>
        <location evidence="4">Membrane</location>
        <topology evidence="4">Multi-pass membrane protein</topology>
    </subcellularLocation>
</comment>
<evidence type="ECO:0000256" key="2">
    <source>
        <dbReference type="ARBA" id="ARBA00022989"/>
    </source>
</evidence>
<dbReference type="EMBL" id="BMAT01002403">
    <property type="protein sequence ID" value="GFS06074.1"/>
    <property type="molecule type" value="Genomic_DNA"/>
</dbReference>
<evidence type="ECO:0000256" key="1">
    <source>
        <dbReference type="ARBA" id="ARBA00022692"/>
    </source>
</evidence>
<gene>
    <name evidence="5" type="ORF">ElyMa_001215000</name>
</gene>
<protein>
    <recommendedName>
        <fullName evidence="4">Copper transport protein</fullName>
    </recommendedName>
</protein>